<feature type="repeat" description="WD" evidence="7">
    <location>
        <begin position="286"/>
        <end position="327"/>
    </location>
</feature>
<dbReference type="InterPro" id="IPR001680">
    <property type="entry name" value="WD40_rpt"/>
</dbReference>
<comment type="function">
    <text evidence="5">Plays a role in angiogenesis and cell migration. In smooth muscle cell migration, may act through the RhoA pathway.</text>
</comment>
<dbReference type="PROSITE" id="PS00678">
    <property type="entry name" value="WD_REPEATS_1"/>
    <property type="match status" value="1"/>
</dbReference>
<dbReference type="InterPro" id="IPR051179">
    <property type="entry name" value="WD_repeat_multifunction"/>
</dbReference>
<evidence type="ECO:0000256" key="6">
    <source>
        <dbReference type="ARBA" id="ARBA00072425"/>
    </source>
</evidence>
<dbReference type="SMART" id="SM00320">
    <property type="entry name" value="WD40"/>
    <property type="match status" value="8"/>
</dbReference>
<dbReference type="PANTHER" id="PTHR19857">
    <property type="entry name" value="MITOCHONDRIAL DIVISION PROTEIN 1-RELATED"/>
    <property type="match status" value="1"/>
</dbReference>
<dbReference type="Pfam" id="PF00400">
    <property type="entry name" value="WD40"/>
    <property type="match status" value="6"/>
</dbReference>
<dbReference type="SUPFAM" id="SSF50978">
    <property type="entry name" value="WD40 repeat-like"/>
    <property type="match status" value="1"/>
</dbReference>
<keyword evidence="3 7" id="KW-0853">WD repeat</keyword>
<sequence length="590" mass="63067">MESESESGAAADTPPLETLSFHGDEEIIEVVELDPGPPDPGENCRSSGHGTGGAHLWPMTPVSPPSSLHPTGHSYRLPSPFPSPPTPTLLRPGRGGGSPDASSGPSPHTPPSHHPLGPPSPHSLWPTPGARSSPVLRPTRLRLPATSPPPRPARHNPVRLTSPSCHMTHPSPRPPLACASIPPIAAEARFPLPKADDLAQEMEDVDFEEEEEEEEGNEEGWVLEPQEGVVGSMEGPDDSEVTFALHSASVFCVSLDPKTNTLAVTGGEDDKAFVWRLSDGELLFECAGHKDSVTCAGFSHDSTLVATGDMSGLLKVWQVDTKEEVWSFEAGDLEWMEWHPRAPVLLAGTADGNTWMWKVPNGDCKTFQGPNCPATCGRVLPDGKRAVVGYEDGTIRIWDLKQGNPIHVLKGTEGHQGPLTCVATNQDGSLVLTGSVDCQAKLVSATTGKVVGVFRPETVASQPNLGEGEESESNSVESLGFCSVMPLAAVGYLDGTLAIYDLSTQTLRHQCQHQSGIVQLLWEAGTAVVYTCSLDGIVRLWDARTGRLLTDYRGHTAEILDFALSKDASLVVTTSGDHKAKVFCVQRPDR</sequence>
<organism evidence="9 10">
    <name type="scientific">Phyllostomus discolor</name>
    <name type="common">pale spear-nosed bat</name>
    <dbReference type="NCBI Taxonomy" id="89673"/>
    <lineage>
        <taxon>Eukaryota</taxon>
        <taxon>Metazoa</taxon>
        <taxon>Chordata</taxon>
        <taxon>Craniata</taxon>
        <taxon>Vertebrata</taxon>
        <taxon>Euteleostomi</taxon>
        <taxon>Mammalia</taxon>
        <taxon>Eutheria</taxon>
        <taxon>Laurasiatheria</taxon>
        <taxon>Chiroptera</taxon>
        <taxon>Yangochiroptera</taxon>
        <taxon>Phyllostomidae</taxon>
        <taxon>Phyllostominae</taxon>
        <taxon>Phyllostomus</taxon>
    </lineage>
</organism>
<dbReference type="GO" id="GO:0005829">
    <property type="term" value="C:cytosol"/>
    <property type="evidence" value="ECO:0007669"/>
    <property type="project" value="TreeGrafter"/>
</dbReference>
<dbReference type="CDD" id="cd00200">
    <property type="entry name" value="WD40"/>
    <property type="match status" value="1"/>
</dbReference>
<evidence type="ECO:0000256" key="7">
    <source>
        <dbReference type="PROSITE-ProRule" id="PRU00221"/>
    </source>
</evidence>
<evidence type="ECO:0000256" key="2">
    <source>
        <dbReference type="ARBA" id="ARBA00022490"/>
    </source>
</evidence>
<protein>
    <recommendedName>
        <fullName evidence="6">Angio-associated migratory cell protein</fullName>
    </recommendedName>
</protein>
<feature type="region of interest" description="Disordered" evidence="8">
    <location>
        <begin position="1"/>
        <end position="177"/>
    </location>
</feature>
<comment type="caution">
    <text evidence="9">The sequence shown here is derived from an EMBL/GenBank/DDBJ whole genome shotgun (WGS) entry which is preliminary data.</text>
</comment>
<dbReference type="InterPro" id="IPR036322">
    <property type="entry name" value="WD40_repeat_dom_sf"/>
</dbReference>
<dbReference type="Gene3D" id="2.130.10.10">
    <property type="entry name" value="YVTN repeat-like/Quinoprotein amine dehydrogenase"/>
    <property type="match status" value="1"/>
</dbReference>
<reference evidence="9 10" key="1">
    <citation type="journal article" date="2020" name="Nature">
        <title>Six reference-quality genomes reveal evolution of bat adaptations.</title>
        <authorList>
            <person name="Jebb D."/>
            <person name="Huang Z."/>
            <person name="Pippel M."/>
            <person name="Hughes G.M."/>
            <person name="Lavrichenko K."/>
            <person name="Devanna P."/>
            <person name="Winkler S."/>
            <person name="Jermiin L.S."/>
            <person name="Skirmuntt E.C."/>
            <person name="Katzourakis A."/>
            <person name="Burkitt-Gray L."/>
            <person name="Ray D.A."/>
            <person name="Sullivan K.A.M."/>
            <person name="Roscito J.G."/>
            <person name="Kirilenko B.M."/>
            <person name="Davalos L.M."/>
            <person name="Corthals A.P."/>
            <person name="Power M.L."/>
            <person name="Jones G."/>
            <person name="Ransome R.D."/>
            <person name="Dechmann D.K.N."/>
            <person name="Locatelli A.G."/>
            <person name="Puechmaille S.J."/>
            <person name="Fedrigo O."/>
            <person name="Jarvis E.D."/>
            <person name="Hiller M."/>
            <person name="Vernes S.C."/>
            <person name="Myers E.W."/>
            <person name="Teeling E.C."/>
        </authorList>
    </citation>
    <scope>NUCLEOTIDE SEQUENCE [LARGE SCALE GENOMIC DNA]</scope>
    <source>
        <strain evidence="9">Bat1K_MPI-CBG_1</strain>
    </source>
</reference>
<evidence type="ECO:0000256" key="8">
    <source>
        <dbReference type="SAM" id="MobiDB-lite"/>
    </source>
</evidence>
<keyword evidence="2" id="KW-0963">Cytoplasm</keyword>
<feature type="compositionally biased region" description="Pro residues" evidence="8">
    <location>
        <begin position="107"/>
        <end position="121"/>
    </location>
</feature>
<comment type="subcellular location">
    <subcellularLocation>
        <location evidence="1">Cytoplasm</location>
    </subcellularLocation>
</comment>
<evidence type="ECO:0000256" key="3">
    <source>
        <dbReference type="ARBA" id="ARBA00022574"/>
    </source>
</evidence>
<dbReference type="InterPro" id="IPR015943">
    <property type="entry name" value="WD40/YVTN_repeat-like_dom_sf"/>
</dbReference>
<evidence type="ECO:0000313" key="9">
    <source>
        <dbReference type="EMBL" id="KAF6112485.1"/>
    </source>
</evidence>
<feature type="repeat" description="WD" evidence="7">
    <location>
        <begin position="243"/>
        <end position="285"/>
    </location>
</feature>
<feature type="repeat" description="WD" evidence="7">
    <location>
        <begin position="381"/>
        <end position="408"/>
    </location>
</feature>
<dbReference type="Proteomes" id="UP000664940">
    <property type="component" value="Unassembled WGS sequence"/>
</dbReference>
<feature type="repeat" description="WD" evidence="7">
    <location>
        <begin position="412"/>
        <end position="453"/>
    </location>
</feature>
<dbReference type="PANTHER" id="PTHR19857:SF8">
    <property type="entry name" value="ANGIO-ASSOCIATED MIGRATORY CELL PROTEIN"/>
    <property type="match status" value="1"/>
</dbReference>
<gene>
    <name evidence="9" type="ORF">HJG60_000017</name>
</gene>
<evidence type="ECO:0000256" key="5">
    <source>
        <dbReference type="ARBA" id="ARBA00059273"/>
    </source>
</evidence>
<dbReference type="AlphaFoldDB" id="A0A834AHN4"/>
<feature type="repeat" description="WD" evidence="7">
    <location>
        <begin position="510"/>
        <end position="551"/>
    </location>
</feature>
<name>A0A834AHN4_9CHIR</name>
<evidence type="ECO:0000256" key="4">
    <source>
        <dbReference type="ARBA" id="ARBA00022737"/>
    </source>
</evidence>
<evidence type="ECO:0000313" key="10">
    <source>
        <dbReference type="Proteomes" id="UP000664940"/>
    </source>
</evidence>
<keyword evidence="4" id="KW-0677">Repeat</keyword>
<evidence type="ECO:0000256" key="1">
    <source>
        <dbReference type="ARBA" id="ARBA00004496"/>
    </source>
</evidence>
<dbReference type="InterPro" id="IPR019775">
    <property type="entry name" value="WD40_repeat_CS"/>
</dbReference>
<proteinExistence type="predicted"/>
<feature type="repeat" description="WD" evidence="7">
    <location>
        <begin position="552"/>
        <end position="590"/>
    </location>
</feature>
<dbReference type="EMBL" id="JABVXQ010000004">
    <property type="protein sequence ID" value="KAF6112485.1"/>
    <property type="molecule type" value="Genomic_DNA"/>
</dbReference>
<dbReference type="FunFam" id="2.130.10.10:FF:000074">
    <property type="entry name" value="Angio-associated migratory cell protein-like protein"/>
    <property type="match status" value="1"/>
</dbReference>
<accession>A0A834AHN4</accession>
<dbReference type="PROSITE" id="PS50294">
    <property type="entry name" value="WD_REPEATS_REGION"/>
    <property type="match status" value="2"/>
</dbReference>
<dbReference type="PROSITE" id="PS50082">
    <property type="entry name" value="WD_REPEATS_2"/>
    <property type="match status" value="6"/>
</dbReference>